<evidence type="ECO:0008006" key="4">
    <source>
        <dbReference type="Google" id="ProtNLM"/>
    </source>
</evidence>
<accession>A0ABP2X5L2</accession>
<dbReference type="Proteomes" id="UP000014627">
    <property type="component" value="Unassembled WGS sequence"/>
</dbReference>
<comment type="caution">
    <text evidence="2">The sequence shown here is derived from an EMBL/GenBank/DDBJ whole genome shotgun (WGS) entry which is preliminary data.</text>
</comment>
<evidence type="ECO:0000313" key="2">
    <source>
        <dbReference type="EMBL" id="EPJ29033.1"/>
    </source>
</evidence>
<name>A0ABP2X5L2_CHLPS</name>
<sequence>MTCFSTFCCYSQSSLVDDSSHTCNSRRLYRCALAITNICFAILALVCAAFIVSGASELIVILGLVISLVLCGVLLVINLCCFRNSHVVVAHIVDSEMDGVGGSNQRSVTGLISETNLIGDSHVVGDVLEEELPLAVDKVDEESLASVSEVASDFHTAGEESMDGESTSILDTAFQLSSSSVDETLIREETDTADYNLGLLFDNSLTVDTETTLDAEGYVGEETLIPASFHSAIGRNYPGMIHQLCIQENLTIQELRLLIEGVNQGNSIESYPNSLKTKLQNFSFSQLQSESLGTGLRPLDDVLLKECPFYFINRLIALGDRTLPESHGLSPEVYWTSRRGFAHTSDTIFTPFIWILSRTVSREEYLTLLEHAENETWSQVQDIIVTLQRRIIDSISSTYQPSFSLRVFDLKSEVNKPNSFLYLCKHGVSWEQLQLFTKLDSRSIDFLCEIELQSRGGHLCRNMMSTFPYTQAVETSFDPHVTLFTWDEWIEDYQDSSSRSLRWRTHESTIQLLNRRRDGGEPLPEVSVDHTMLSGQPYYDYDMNTGARTRTH</sequence>
<dbReference type="Pfam" id="PF07146">
    <property type="entry name" value="DUF1389"/>
    <property type="match status" value="1"/>
</dbReference>
<protein>
    <recommendedName>
        <fullName evidence="4">Transmembrane protein</fullName>
    </recommendedName>
</protein>
<dbReference type="RefSeq" id="WP_014944335.1">
    <property type="nucleotide sequence ID" value="NZ_KE356190.1"/>
</dbReference>
<reference evidence="2 3" key="1">
    <citation type="submission" date="2013-04" db="EMBL/GenBank/DDBJ databases">
        <title>Genome sequence of Chlamydia psittaci 99DC5.</title>
        <authorList>
            <person name="Huot-Creasy H."/>
            <person name="McCracken C.L."/>
            <person name="Humphries M."/>
            <person name="Sachse K."/>
            <person name="Laroucau K."/>
            <person name="Bavoil P."/>
            <person name="Myers G.S."/>
        </authorList>
    </citation>
    <scope>NUCLEOTIDE SEQUENCE [LARGE SCALE GENOMIC DNA]</scope>
    <source>
        <strain evidence="2 3">99DC5</strain>
    </source>
</reference>
<dbReference type="InterPro" id="IPR010792">
    <property type="entry name" value="DUF1389"/>
</dbReference>
<keyword evidence="1" id="KW-1133">Transmembrane helix</keyword>
<feature type="transmembrane region" description="Helical" evidence="1">
    <location>
        <begin position="58"/>
        <end position="77"/>
    </location>
</feature>
<dbReference type="EMBL" id="ATLC01000043">
    <property type="protein sequence ID" value="EPJ29033.1"/>
    <property type="molecule type" value="Genomic_DNA"/>
</dbReference>
<evidence type="ECO:0000313" key="3">
    <source>
        <dbReference type="Proteomes" id="UP000014627"/>
    </source>
</evidence>
<evidence type="ECO:0000256" key="1">
    <source>
        <dbReference type="SAM" id="Phobius"/>
    </source>
</evidence>
<keyword evidence="1" id="KW-0812">Transmembrane</keyword>
<proteinExistence type="predicted"/>
<keyword evidence="1" id="KW-0472">Membrane</keyword>
<feature type="transmembrane region" description="Helical" evidence="1">
    <location>
        <begin position="31"/>
        <end position="52"/>
    </location>
</feature>
<organism evidence="2 3">
    <name type="scientific">Chlamydia psittaci 99DC5</name>
    <dbReference type="NCBI Taxonomy" id="1112251"/>
    <lineage>
        <taxon>Bacteria</taxon>
        <taxon>Pseudomonadati</taxon>
        <taxon>Chlamydiota</taxon>
        <taxon>Chlamydiia</taxon>
        <taxon>Chlamydiales</taxon>
        <taxon>Chlamydiaceae</taxon>
        <taxon>Chlamydia/Chlamydophila group</taxon>
        <taxon>Chlamydia</taxon>
    </lineage>
</organism>
<gene>
    <name evidence="2" type="ORF">CP99DC5_0015</name>
</gene>
<keyword evidence="3" id="KW-1185">Reference proteome</keyword>